<proteinExistence type="predicted"/>
<feature type="binding site" evidence="2">
    <location>
        <position position="107"/>
    </location>
    <ligand>
        <name>CoA</name>
        <dbReference type="ChEBI" id="CHEBI:57287"/>
    </ligand>
</feature>
<dbReference type="EMBL" id="CP032549">
    <property type="protein sequence ID" value="QIV88080.1"/>
    <property type="molecule type" value="Genomic_DNA"/>
</dbReference>
<feature type="binding site" evidence="2">
    <location>
        <position position="166"/>
    </location>
    <ligand>
        <name>CoA</name>
        <dbReference type="ChEBI" id="CHEBI:57287"/>
    </ligand>
</feature>
<reference evidence="6 7" key="1">
    <citation type="submission" date="2018-09" db="EMBL/GenBank/DDBJ databases">
        <title>Glutamicibacter mishrai S5-52T (LMG 29155T = KCTC 39846T).</title>
        <authorList>
            <person name="Das S.K."/>
        </authorList>
    </citation>
    <scope>NUCLEOTIDE SEQUENCE [LARGE SCALE GENOMIC DNA]</scope>
    <source>
        <strain evidence="6 7">S5-52</strain>
    </source>
</reference>
<dbReference type="SUPFAM" id="SSF56214">
    <property type="entry name" value="4'-phosphopantetheinyl transferase"/>
    <property type="match status" value="1"/>
</dbReference>
<feature type="domain" description="4'-phosphopantetheinyl transferase" evidence="4">
    <location>
        <begin position="103"/>
        <end position="183"/>
    </location>
</feature>
<dbReference type="Proteomes" id="UP000502331">
    <property type="component" value="Chromosome"/>
</dbReference>
<comment type="cofactor">
    <cofactor evidence="3">
        <name>Mg(2+)</name>
        <dbReference type="ChEBI" id="CHEBI:18420"/>
    </cofactor>
</comment>
<dbReference type="GO" id="GO:0008897">
    <property type="term" value="F:holo-[acyl-carrier-protein] synthase activity"/>
    <property type="evidence" value="ECO:0007669"/>
    <property type="project" value="InterPro"/>
</dbReference>
<keyword evidence="3" id="KW-0460">Magnesium</keyword>
<dbReference type="GO" id="GO:0000287">
    <property type="term" value="F:magnesium ion binding"/>
    <property type="evidence" value="ECO:0007669"/>
    <property type="project" value="InterPro"/>
</dbReference>
<sequence length="223" mass="24633">MPIFSKLLPGSVRVAETRTELDDGPRFWQEDQYVADAVETRQQEFRTVRICARQALAEFGHGDHILVPDEHRAPEWPPNIVGSMTHAPGLRAAAVASTGEFRGIGIDAEPHQALPAEVVDVILLPVERRLAARLQAEDPGIAWDKLMFSAKESVFKTWYPLARRWLDFLECEITVGHEPGAFTARILQASPVHSGVDLSVLCGKWMNESPVGHGLLATAITVQ</sequence>
<name>A0A6H0SLP4_9MICC</name>
<dbReference type="AlphaFoldDB" id="A0A6H0SLP4"/>
<evidence type="ECO:0000313" key="6">
    <source>
        <dbReference type="EMBL" id="QIV88080.1"/>
    </source>
</evidence>
<dbReference type="InterPro" id="IPR041354">
    <property type="entry name" value="4PPT_N"/>
</dbReference>
<feature type="binding site" evidence="2">
    <location>
        <position position="156"/>
    </location>
    <ligand>
        <name>CoA</name>
        <dbReference type="ChEBI" id="CHEBI:57287"/>
    </ligand>
</feature>
<dbReference type="GO" id="GO:0009366">
    <property type="term" value="C:enterobactin synthetase complex"/>
    <property type="evidence" value="ECO:0007669"/>
    <property type="project" value="InterPro"/>
</dbReference>
<organism evidence="6 7">
    <name type="scientific">Glutamicibacter mishrai</name>
    <dbReference type="NCBI Taxonomy" id="1775880"/>
    <lineage>
        <taxon>Bacteria</taxon>
        <taxon>Bacillati</taxon>
        <taxon>Actinomycetota</taxon>
        <taxon>Actinomycetes</taxon>
        <taxon>Micrococcales</taxon>
        <taxon>Micrococcaceae</taxon>
        <taxon>Glutamicibacter</taxon>
    </lineage>
</organism>
<dbReference type="PRINTS" id="PR01399">
    <property type="entry name" value="ENTSNTHTASED"/>
</dbReference>
<evidence type="ECO:0000256" key="3">
    <source>
        <dbReference type="PIRSR" id="PIRSR603542-2"/>
    </source>
</evidence>
<dbReference type="InterPro" id="IPR037143">
    <property type="entry name" value="4-PPantetheinyl_Trfase_dom_sf"/>
</dbReference>
<feature type="domain" description="4'-phosphopantetheinyl transferase N-terminal" evidence="5">
    <location>
        <begin position="29"/>
        <end position="96"/>
    </location>
</feature>
<evidence type="ECO:0000256" key="2">
    <source>
        <dbReference type="PIRSR" id="PIRSR603542-1"/>
    </source>
</evidence>
<dbReference type="PANTHER" id="PTHR38096">
    <property type="entry name" value="ENTEROBACTIN SYNTHASE COMPONENT D"/>
    <property type="match status" value="1"/>
</dbReference>
<keyword evidence="3" id="KW-0479">Metal-binding</keyword>
<keyword evidence="1 6" id="KW-0808">Transferase</keyword>
<evidence type="ECO:0000259" key="4">
    <source>
        <dbReference type="Pfam" id="PF01648"/>
    </source>
</evidence>
<feature type="binding site" evidence="2">
    <location>
        <position position="41"/>
    </location>
    <ligand>
        <name>CoA</name>
        <dbReference type="ChEBI" id="CHEBI:57287"/>
    </ligand>
</feature>
<keyword evidence="7" id="KW-1185">Reference proteome</keyword>
<accession>A0A6H0SLP4</accession>
<dbReference type="InterPro" id="IPR003542">
    <property type="entry name" value="Enbac_synth_compD-like"/>
</dbReference>
<dbReference type="PANTHER" id="PTHR38096:SF1">
    <property type="entry name" value="ENTEROBACTIN SYNTHASE COMPONENT D"/>
    <property type="match status" value="1"/>
</dbReference>
<dbReference type="InterPro" id="IPR008278">
    <property type="entry name" value="4-PPantetheinyl_Trfase_dom"/>
</dbReference>
<evidence type="ECO:0000256" key="1">
    <source>
        <dbReference type="ARBA" id="ARBA00022679"/>
    </source>
</evidence>
<dbReference type="GO" id="GO:0009239">
    <property type="term" value="P:enterobactin biosynthetic process"/>
    <property type="evidence" value="ECO:0007669"/>
    <property type="project" value="InterPro"/>
</dbReference>
<protein>
    <submittedName>
        <fullName evidence="6">4'-phosphopantetheinyl transferase superfamily protein</fullName>
    </submittedName>
</protein>
<dbReference type="Pfam" id="PF01648">
    <property type="entry name" value="ACPS"/>
    <property type="match status" value="1"/>
</dbReference>
<dbReference type="RefSeq" id="WP_172512539.1">
    <property type="nucleotide sequence ID" value="NZ_CP032549.1"/>
</dbReference>
<feature type="binding site" evidence="3">
    <location>
        <position position="107"/>
    </location>
    <ligand>
        <name>Mg(2+)</name>
        <dbReference type="ChEBI" id="CHEBI:18420"/>
    </ligand>
</feature>
<feature type="binding site" evidence="3">
    <location>
        <position position="108"/>
    </location>
    <ligand>
        <name>Mg(2+)</name>
        <dbReference type="ChEBI" id="CHEBI:18420"/>
    </ligand>
</feature>
<dbReference type="GO" id="GO:0005886">
    <property type="term" value="C:plasma membrane"/>
    <property type="evidence" value="ECO:0007669"/>
    <property type="project" value="TreeGrafter"/>
</dbReference>
<feature type="binding site" evidence="2">
    <location>
        <position position="49"/>
    </location>
    <ligand>
        <name>CoA</name>
        <dbReference type="ChEBI" id="CHEBI:57287"/>
    </ligand>
</feature>
<dbReference type="Pfam" id="PF17837">
    <property type="entry name" value="4PPT_N"/>
    <property type="match status" value="1"/>
</dbReference>
<feature type="binding site" evidence="2">
    <location>
        <begin position="85"/>
        <end position="86"/>
    </location>
    <ligand>
        <name>CoA</name>
        <dbReference type="ChEBI" id="CHEBI:57287"/>
    </ligand>
</feature>
<gene>
    <name evidence="6" type="ORF">D3791_13760</name>
</gene>
<evidence type="ECO:0000313" key="7">
    <source>
        <dbReference type="Proteomes" id="UP000502331"/>
    </source>
</evidence>
<feature type="binding site" evidence="2">
    <location>
        <position position="152"/>
    </location>
    <ligand>
        <name>CoA</name>
        <dbReference type="ChEBI" id="CHEBI:57287"/>
    </ligand>
</feature>
<feature type="binding site" evidence="3">
    <location>
        <position position="109"/>
    </location>
    <ligand>
        <name>Mg(2+)</name>
        <dbReference type="ChEBI" id="CHEBI:18420"/>
    </ligand>
</feature>
<evidence type="ECO:0000259" key="5">
    <source>
        <dbReference type="Pfam" id="PF17837"/>
    </source>
</evidence>